<feature type="domain" description="Large ribosomal subunit protein mL59" evidence="1">
    <location>
        <begin position="28"/>
        <end position="152"/>
    </location>
</feature>
<dbReference type="GO" id="GO:0005762">
    <property type="term" value="C:mitochondrial large ribosomal subunit"/>
    <property type="evidence" value="ECO:0007669"/>
    <property type="project" value="InterPro"/>
</dbReference>
<dbReference type="InterPro" id="IPR037507">
    <property type="entry name" value="Ribosomal_mL59"/>
</dbReference>
<evidence type="ECO:0000259" key="1">
    <source>
        <dbReference type="Pfam" id="PF18126"/>
    </source>
</evidence>
<gene>
    <name evidence="2" type="ORF">WICMUC_000363</name>
</gene>
<dbReference type="Proteomes" id="UP000769528">
    <property type="component" value="Unassembled WGS sequence"/>
</dbReference>
<dbReference type="PANTHER" id="PTHR28041">
    <property type="entry name" value="54S RIBOSOMAL PROTEIN L25, MITOCHONDRIAL"/>
    <property type="match status" value="1"/>
</dbReference>
<sequence length="171" mass="20024">MIPTLGLKQASSKVIQEVSYFDKLPAVLQRFFTRYPPVQFHEYSKLPTLTTAPDANPFLPNKHPITGKTHNPKYSLRRQSVLWKLAYQHGVEDCLPNLQNNKIFYEEKYHANEFMRGQLRPKGSKYEKNKFDRKAKIAKAVEEADEKITSVKGNKYKRLLERKAKDIKTWI</sequence>
<comment type="caution">
    <text evidence="2">The sequence shown here is derived from an EMBL/GenBank/DDBJ whole genome shotgun (WGS) entry which is preliminary data.</text>
</comment>
<dbReference type="GO" id="GO:0003735">
    <property type="term" value="F:structural constituent of ribosome"/>
    <property type="evidence" value="ECO:0007669"/>
    <property type="project" value="InterPro"/>
</dbReference>
<evidence type="ECO:0000313" key="2">
    <source>
        <dbReference type="EMBL" id="KAH3680432.1"/>
    </source>
</evidence>
<organism evidence="2 3">
    <name type="scientific">Wickerhamomyces mucosus</name>
    <dbReference type="NCBI Taxonomy" id="1378264"/>
    <lineage>
        <taxon>Eukaryota</taxon>
        <taxon>Fungi</taxon>
        <taxon>Dikarya</taxon>
        <taxon>Ascomycota</taxon>
        <taxon>Saccharomycotina</taxon>
        <taxon>Saccharomycetes</taxon>
        <taxon>Phaffomycetales</taxon>
        <taxon>Wickerhamomycetaceae</taxon>
        <taxon>Wickerhamomyces</taxon>
    </lineage>
</organism>
<evidence type="ECO:0000313" key="3">
    <source>
        <dbReference type="Proteomes" id="UP000769528"/>
    </source>
</evidence>
<reference evidence="2" key="2">
    <citation type="submission" date="2021-01" db="EMBL/GenBank/DDBJ databases">
        <authorList>
            <person name="Schikora-Tamarit M.A."/>
        </authorList>
    </citation>
    <scope>NUCLEOTIDE SEQUENCE</scope>
    <source>
        <strain evidence="2">CBS6341</strain>
    </source>
</reference>
<dbReference type="InterPro" id="IPR040922">
    <property type="entry name" value="Ribosomal_mL59_dom"/>
</dbReference>
<dbReference type="PANTHER" id="PTHR28041:SF1">
    <property type="entry name" value="LARGE RIBOSOMAL SUBUNIT PROTEIN ML59"/>
    <property type="match status" value="1"/>
</dbReference>
<dbReference type="OrthoDB" id="18529at2759"/>
<protein>
    <recommendedName>
        <fullName evidence="1">Large ribosomal subunit protein mL59 domain-containing protein</fullName>
    </recommendedName>
</protein>
<accession>A0A9P8PXN9</accession>
<dbReference type="Pfam" id="PF18126">
    <property type="entry name" value="Mitoc_mL59"/>
    <property type="match status" value="1"/>
</dbReference>
<name>A0A9P8PXN9_9ASCO</name>
<dbReference type="AlphaFoldDB" id="A0A9P8PXN9"/>
<reference evidence="2" key="1">
    <citation type="journal article" date="2021" name="Open Biol.">
        <title>Shared evolutionary footprints suggest mitochondrial oxidative damage underlies multiple complex I losses in fungi.</title>
        <authorList>
            <person name="Schikora-Tamarit M.A."/>
            <person name="Marcet-Houben M."/>
            <person name="Nosek J."/>
            <person name="Gabaldon T."/>
        </authorList>
    </citation>
    <scope>NUCLEOTIDE SEQUENCE</scope>
    <source>
        <strain evidence="2">CBS6341</strain>
    </source>
</reference>
<keyword evidence="3" id="KW-1185">Reference proteome</keyword>
<dbReference type="EMBL" id="JAEUBF010000117">
    <property type="protein sequence ID" value="KAH3680432.1"/>
    <property type="molecule type" value="Genomic_DNA"/>
</dbReference>
<proteinExistence type="predicted"/>